<dbReference type="PANTHER" id="PTHR43355">
    <property type="entry name" value="FLAVIN REDUCTASE (NADPH)"/>
    <property type="match status" value="1"/>
</dbReference>
<dbReference type="GO" id="GO:0042602">
    <property type="term" value="F:riboflavin reductase (NADPH) activity"/>
    <property type="evidence" value="ECO:0007669"/>
    <property type="project" value="TreeGrafter"/>
</dbReference>
<evidence type="ECO:0000313" key="5">
    <source>
        <dbReference type="Proteomes" id="UP000182258"/>
    </source>
</evidence>
<dbReference type="Proteomes" id="UP000182258">
    <property type="component" value="Unassembled WGS sequence"/>
</dbReference>
<evidence type="ECO:0000313" key="2">
    <source>
        <dbReference type="EMBL" id="KKC32770.1"/>
    </source>
</evidence>
<feature type="domain" description="NAD(P)-binding" evidence="1">
    <location>
        <begin position="7"/>
        <end position="189"/>
    </location>
</feature>
<dbReference type="PANTHER" id="PTHR43355:SF2">
    <property type="entry name" value="FLAVIN REDUCTASE (NADPH)"/>
    <property type="match status" value="1"/>
</dbReference>
<dbReference type="RefSeq" id="WP_046171270.1">
    <property type="nucleotide sequence ID" value="NZ_FOMB01000030.1"/>
</dbReference>
<organism evidence="3 5">
    <name type="scientific">Devosia psychrophila</name>
    <dbReference type="NCBI Taxonomy" id="728005"/>
    <lineage>
        <taxon>Bacteria</taxon>
        <taxon>Pseudomonadati</taxon>
        <taxon>Pseudomonadota</taxon>
        <taxon>Alphaproteobacteria</taxon>
        <taxon>Hyphomicrobiales</taxon>
        <taxon>Devosiaceae</taxon>
        <taxon>Devosia</taxon>
    </lineage>
</organism>
<protein>
    <submittedName>
        <fullName evidence="3">Putative NADH-flavin reductase</fullName>
    </submittedName>
</protein>
<gene>
    <name evidence="3" type="ORF">SAMN04488059_13021</name>
    <name evidence="2" type="ORF">WH91_12125</name>
</gene>
<dbReference type="OrthoDB" id="7352421at2"/>
<accession>A0A0F5PVY9</accession>
<dbReference type="EMBL" id="LAPV01000128">
    <property type="protein sequence ID" value="KKC32770.1"/>
    <property type="molecule type" value="Genomic_DNA"/>
</dbReference>
<dbReference type="InterPro" id="IPR016040">
    <property type="entry name" value="NAD(P)-bd_dom"/>
</dbReference>
<dbReference type="EMBL" id="FOMB01000030">
    <property type="protein sequence ID" value="SFD22566.1"/>
    <property type="molecule type" value="Genomic_DNA"/>
</dbReference>
<sequence length="202" mass="21162">MKIAILGAAGRTGRLAVEYALASGHDVIAVGRQGATLGKHGRLSIVQGDATDRSIVEMAVTGADAVLSALGQTGKGHLICSTAIGHVLSLGVERIVTISGAGLDVPGDMKRPLDRLFGFLVKTLSSSAFNDKVAEFASLNRSASQWTVVRPPRLLDGSSGADIRVSLQRPLGTQIVRADLARFCIEAIEKGSYIRQAPFVSN</sequence>
<evidence type="ECO:0000259" key="1">
    <source>
        <dbReference type="Pfam" id="PF13460"/>
    </source>
</evidence>
<dbReference type="Proteomes" id="UP000033519">
    <property type="component" value="Unassembled WGS sequence"/>
</dbReference>
<dbReference type="InterPro" id="IPR051606">
    <property type="entry name" value="Polyketide_Oxido-like"/>
</dbReference>
<proteinExistence type="predicted"/>
<keyword evidence="4" id="KW-1185">Reference proteome</keyword>
<evidence type="ECO:0000313" key="3">
    <source>
        <dbReference type="EMBL" id="SFD22566.1"/>
    </source>
</evidence>
<name>A0A0F5PVY9_9HYPH</name>
<reference evidence="3 5" key="2">
    <citation type="submission" date="2016-10" db="EMBL/GenBank/DDBJ databases">
        <authorList>
            <person name="de Groot N.N."/>
        </authorList>
    </citation>
    <scope>NUCLEOTIDE SEQUENCE [LARGE SCALE GENOMIC DNA]</scope>
    <source>
        <strain evidence="3 5">CGMCC 1.10210</strain>
    </source>
</reference>
<dbReference type="Gene3D" id="3.40.50.720">
    <property type="entry name" value="NAD(P)-binding Rossmann-like Domain"/>
    <property type="match status" value="1"/>
</dbReference>
<dbReference type="GO" id="GO:0004074">
    <property type="term" value="F:biliverdin reductase [NAD(P)H] activity"/>
    <property type="evidence" value="ECO:0007669"/>
    <property type="project" value="TreeGrafter"/>
</dbReference>
<dbReference type="AlphaFoldDB" id="A0A0F5PVY9"/>
<dbReference type="SUPFAM" id="SSF51735">
    <property type="entry name" value="NAD(P)-binding Rossmann-fold domains"/>
    <property type="match status" value="1"/>
</dbReference>
<dbReference type="InterPro" id="IPR036291">
    <property type="entry name" value="NAD(P)-bd_dom_sf"/>
</dbReference>
<evidence type="ECO:0000313" key="4">
    <source>
        <dbReference type="Proteomes" id="UP000033519"/>
    </source>
</evidence>
<dbReference type="PATRIC" id="fig|728005.3.peg.580"/>
<dbReference type="STRING" id="728005.SAMN04488059_13021"/>
<dbReference type="Pfam" id="PF13460">
    <property type="entry name" value="NAD_binding_10"/>
    <property type="match status" value="1"/>
</dbReference>
<reference evidence="2 4" key="1">
    <citation type="submission" date="2015-03" db="EMBL/GenBank/DDBJ databases">
        <authorList>
            <person name="Lepp D."/>
            <person name="Hassan Y.I."/>
            <person name="Li X.-Z."/>
            <person name="Zhou T."/>
        </authorList>
    </citation>
    <scope>NUCLEOTIDE SEQUENCE [LARGE SCALE GENOMIC DNA]</scope>
    <source>
        <strain evidence="2 4">Cr7-05</strain>
    </source>
</reference>